<comment type="caution">
    <text evidence="2">The sequence shown here is derived from an EMBL/GenBank/DDBJ whole genome shotgun (WGS) entry which is preliminary data.</text>
</comment>
<evidence type="ECO:0000313" key="2">
    <source>
        <dbReference type="EMBL" id="KAA0714624.1"/>
    </source>
</evidence>
<gene>
    <name evidence="2" type="ORF">E1301_Tti017106</name>
</gene>
<name>A0A5A9NWI9_9TELE</name>
<dbReference type="AlphaFoldDB" id="A0A5A9NWI9"/>
<feature type="compositionally biased region" description="Basic and acidic residues" evidence="1">
    <location>
        <begin position="107"/>
        <end position="122"/>
    </location>
</feature>
<dbReference type="Proteomes" id="UP000324632">
    <property type="component" value="Chromosome 11"/>
</dbReference>
<evidence type="ECO:0000313" key="3">
    <source>
        <dbReference type="Proteomes" id="UP000324632"/>
    </source>
</evidence>
<accession>A0A5A9NWI9</accession>
<dbReference type="EMBL" id="SOYY01000011">
    <property type="protein sequence ID" value="KAA0714624.1"/>
    <property type="molecule type" value="Genomic_DNA"/>
</dbReference>
<proteinExistence type="predicted"/>
<reference evidence="2 3" key="1">
    <citation type="journal article" date="2019" name="Mol. Ecol. Resour.">
        <title>Chromosome-level genome assembly of Triplophysa tibetana, a fish adapted to the harsh high-altitude environment of the Tibetan Plateau.</title>
        <authorList>
            <person name="Yang X."/>
            <person name="Liu H."/>
            <person name="Ma Z."/>
            <person name="Zou Y."/>
            <person name="Zou M."/>
            <person name="Mao Y."/>
            <person name="Li X."/>
            <person name="Wang H."/>
            <person name="Chen T."/>
            <person name="Wang W."/>
            <person name="Yang R."/>
        </authorList>
    </citation>
    <scope>NUCLEOTIDE SEQUENCE [LARGE SCALE GENOMIC DNA]</scope>
    <source>
        <strain evidence="2">TTIB1903HZAU</strain>
        <tissue evidence="2">Muscle</tissue>
    </source>
</reference>
<feature type="region of interest" description="Disordered" evidence="1">
    <location>
        <begin position="41"/>
        <end position="122"/>
    </location>
</feature>
<organism evidence="2 3">
    <name type="scientific">Triplophysa tibetana</name>
    <dbReference type="NCBI Taxonomy" id="1572043"/>
    <lineage>
        <taxon>Eukaryota</taxon>
        <taxon>Metazoa</taxon>
        <taxon>Chordata</taxon>
        <taxon>Craniata</taxon>
        <taxon>Vertebrata</taxon>
        <taxon>Euteleostomi</taxon>
        <taxon>Actinopterygii</taxon>
        <taxon>Neopterygii</taxon>
        <taxon>Teleostei</taxon>
        <taxon>Ostariophysi</taxon>
        <taxon>Cypriniformes</taxon>
        <taxon>Nemacheilidae</taxon>
        <taxon>Triplophysa</taxon>
    </lineage>
</organism>
<evidence type="ECO:0000256" key="1">
    <source>
        <dbReference type="SAM" id="MobiDB-lite"/>
    </source>
</evidence>
<sequence length="191" mass="20828">MGEKKFYLPNLKKALFPRISSSLQPASRPWQEIKVQHLGEKLQISSSFPRPGACPDSPGDGPHPQKPVEVLRSVLGIPFSGPSDGGEDENISEPTRDKTQGEASNRAGRDKASSRLVDSDKEQRDVNMRRALVLRALPVYLREDAFKFFRTCNSADGPDLTDTPVALLTVVTGDPTDAALFSPESISTVVI</sequence>
<protein>
    <submittedName>
        <fullName evidence="2">Uncharacterized protein</fullName>
    </submittedName>
</protein>
<keyword evidence="3" id="KW-1185">Reference proteome</keyword>